<evidence type="ECO:0000256" key="1">
    <source>
        <dbReference type="SAM" id="Phobius"/>
    </source>
</evidence>
<dbReference type="AlphaFoldDB" id="A0A8H7JEJ4"/>
<proteinExistence type="predicted"/>
<name>A0A8H7JEJ4_9PLEO</name>
<protein>
    <recommendedName>
        <fullName evidence="4">Extracellular membrane protein CFEM domain-containing protein</fullName>
    </recommendedName>
</protein>
<gene>
    <name evidence="2" type="ORF">EKO04_001146</name>
</gene>
<feature type="transmembrane region" description="Helical" evidence="1">
    <location>
        <begin position="187"/>
        <end position="210"/>
    </location>
</feature>
<evidence type="ECO:0008006" key="4">
    <source>
        <dbReference type="Google" id="ProtNLM"/>
    </source>
</evidence>
<keyword evidence="1" id="KW-1133">Transmembrane helix</keyword>
<reference evidence="2" key="1">
    <citation type="submission" date="2018-12" db="EMBL/GenBank/DDBJ databases">
        <authorList>
            <person name="Syme R.A."/>
            <person name="Farfan-Caceres L."/>
            <person name="Lichtenzveig J."/>
        </authorList>
    </citation>
    <scope>NUCLEOTIDE SEQUENCE</scope>
    <source>
        <strain evidence="2">Al4</strain>
    </source>
</reference>
<organism evidence="2 3">
    <name type="scientific">Ascochyta lentis</name>
    <dbReference type="NCBI Taxonomy" id="205686"/>
    <lineage>
        <taxon>Eukaryota</taxon>
        <taxon>Fungi</taxon>
        <taxon>Dikarya</taxon>
        <taxon>Ascomycota</taxon>
        <taxon>Pezizomycotina</taxon>
        <taxon>Dothideomycetes</taxon>
        <taxon>Pleosporomycetidae</taxon>
        <taxon>Pleosporales</taxon>
        <taxon>Pleosporineae</taxon>
        <taxon>Didymellaceae</taxon>
        <taxon>Ascochyta</taxon>
    </lineage>
</organism>
<sequence>MATTGDQLPGCTILEKCMLRPDQGLARRDAFCKDDLKCICKVDNHLGNNRLFSNECLLKECTDGHERKLFLRSWLEACRQVGKSGWDGMPWDWEPYLPNDGEVLVGPTTFLNAPPATTSSKEQSSLLVVTSTAAVATSLPEDSSSTFSTMTSGGFSVDIPSTSTNPTATSEVSQPIVVTSRILSPGAIGGIASGILLLVLLCAGLGFFYWKANKRAKRKNREVAILSDRISGCGVQKRIDELLAESNDSAGTILRHDVSTPANMADASSSTVVVTSASSSVYSVDIARAM</sequence>
<dbReference type="EMBL" id="RZGK01000002">
    <property type="protein sequence ID" value="KAF9701532.1"/>
    <property type="molecule type" value="Genomic_DNA"/>
</dbReference>
<dbReference type="OrthoDB" id="3797139at2759"/>
<dbReference type="Proteomes" id="UP000651452">
    <property type="component" value="Unassembled WGS sequence"/>
</dbReference>
<keyword evidence="1" id="KW-0812">Transmembrane</keyword>
<keyword evidence="1" id="KW-0472">Membrane</keyword>
<keyword evidence="3" id="KW-1185">Reference proteome</keyword>
<comment type="caution">
    <text evidence="2">The sequence shown here is derived from an EMBL/GenBank/DDBJ whole genome shotgun (WGS) entry which is preliminary data.</text>
</comment>
<reference evidence="2" key="2">
    <citation type="submission" date="2020-09" db="EMBL/GenBank/DDBJ databases">
        <title>Reference genome assembly for Australian Ascochyta lentis isolate Al4.</title>
        <authorList>
            <person name="Lee R.C."/>
            <person name="Farfan-Caceres L.M."/>
            <person name="Debler J.W."/>
            <person name="Williams A.H."/>
            <person name="Henares B.M."/>
        </authorList>
    </citation>
    <scope>NUCLEOTIDE SEQUENCE</scope>
    <source>
        <strain evidence="2">Al4</strain>
    </source>
</reference>
<evidence type="ECO:0000313" key="3">
    <source>
        <dbReference type="Proteomes" id="UP000651452"/>
    </source>
</evidence>
<accession>A0A8H7JEJ4</accession>
<evidence type="ECO:0000313" key="2">
    <source>
        <dbReference type="EMBL" id="KAF9701532.1"/>
    </source>
</evidence>